<evidence type="ECO:0000256" key="1">
    <source>
        <dbReference type="PROSITE-ProRule" id="PRU00278"/>
    </source>
</evidence>
<gene>
    <name evidence="3" type="ORF">FDY93_01680</name>
</gene>
<dbReference type="Pfam" id="PF13616">
    <property type="entry name" value="Rotamase_3"/>
    <property type="match status" value="1"/>
</dbReference>
<dbReference type="Gene3D" id="3.10.50.40">
    <property type="match status" value="1"/>
</dbReference>
<evidence type="ECO:0000313" key="4">
    <source>
        <dbReference type="Proteomes" id="UP000306791"/>
    </source>
</evidence>
<keyword evidence="1" id="KW-0697">Rotamase</keyword>
<dbReference type="PROSITE" id="PS50198">
    <property type="entry name" value="PPIC_PPIASE_2"/>
    <property type="match status" value="1"/>
</dbReference>
<accession>A0ABY2UMR2</accession>
<keyword evidence="1 3" id="KW-0413">Isomerase</keyword>
<dbReference type="SUPFAM" id="SSF54534">
    <property type="entry name" value="FKBP-like"/>
    <property type="match status" value="1"/>
</dbReference>
<dbReference type="InterPro" id="IPR052204">
    <property type="entry name" value="PpiC/parvulin_rotamase"/>
</dbReference>
<dbReference type="EMBL" id="VANI01000002">
    <property type="protein sequence ID" value="TLM79607.1"/>
    <property type="molecule type" value="Genomic_DNA"/>
</dbReference>
<reference evidence="3 4" key="1">
    <citation type="submission" date="2019-05" db="EMBL/GenBank/DDBJ databases">
        <title>Microbulbifer harenosus sp. nov., an alginate-degrading bacterium isolated from coastal sand.</title>
        <authorList>
            <person name="Huang H."/>
            <person name="Mo K."/>
            <person name="Bao S."/>
        </authorList>
    </citation>
    <scope>NUCLEOTIDE SEQUENCE [LARGE SCALE GENOMIC DNA]</scope>
    <source>
        <strain evidence="3 4">HB161719</strain>
    </source>
</reference>
<protein>
    <submittedName>
        <fullName evidence="3">Peptidylprolyl isomerase</fullName>
    </submittedName>
</protein>
<comment type="caution">
    <text evidence="3">The sequence shown here is derived from an EMBL/GenBank/DDBJ whole genome shotgun (WGS) entry which is preliminary data.</text>
</comment>
<dbReference type="InterPro" id="IPR046357">
    <property type="entry name" value="PPIase_dom_sf"/>
</dbReference>
<sequence>MPSKFYSLQEKEIPVPKATARHILVESEAQCQDLKKQIEDGADFGKIAQQYSKCPSGRSGGDLGEFSQGQMVPEFDKVVFNEELNKVHGPVKTQFGYHLLEVTSRKD</sequence>
<organism evidence="3 4">
    <name type="scientific">Microbulbifer harenosus</name>
    <dbReference type="NCBI Taxonomy" id="2576840"/>
    <lineage>
        <taxon>Bacteria</taxon>
        <taxon>Pseudomonadati</taxon>
        <taxon>Pseudomonadota</taxon>
        <taxon>Gammaproteobacteria</taxon>
        <taxon>Cellvibrionales</taxon>
        <taxon>Microbulbiferaceae</taxon>
        <taxon>Microbulbifer</taxon>
    </lineage>
</organism>
<dbReference type="PANTHER" id="PTHR43629">
    <property type="entry name" value="PEPTIDYL-PROLYL CIS-TRANS ISOMERASE"/>
    <property type="match status" value="1"/>
</dbReference>
<evidence type="ECO:0000313" key="3">
    <source>
        <dbReference type="EMBL" id="TLM79607.1"/>
    </source>
</evidence>
<dbReference type="GO" id="GO:0016853">
    <property type="term" value="F:isomerase activity"/>
    <property type="evidence" value="ECO:0007669"/>
    <property type="project" value="UniProtKB-KW"/>
</dbReference>
<dbReference type="RefSeq" id="WP_138234014.1">
    <property type="nucleotide sequence ID" value="NZ_CP185860.1"/>
</dbReference>
<name>A0ABY2UMR2_9GAMM</name>
<dbReference type="PANTHER" id="PTHR43629:SF2">
    <property type="entry name" value="RHODANESE-LIKE_PPIC DOMAIN-CONTAINING PROTEIN 12, CHLOROPLASTIC"/>
    <property type="match status" value="1"/>
</dbReference>
<dbReference type="InterPro" id="IPR000297">
    <property type="entry name" value="PPIase_PpiC"/>
</dbReference>
<proteinExistence type="predicted"/>
<feature type="domain" description="PpiC" evidence="2">
    <location>
        <begin position="15"/>
        <end position="104"/>
    </location>
</feature>
<dbReference type="Proteomes" id="UP000306791">
    <property type="component" value="Unassembled WGS sequence"/>
</dbReference>
<evidence type="ECO:0000259" key="2">
    <source>
        <dbReference type="PROSITE" id="PS50198"/>
    </source>
</evidence>
<keyword evidence="4" id="KW-1185">Reference proteome</keyword>